<accession>A0A803P200</accession>
<reference evidence="3" key="2">
    <citation type="submission" date="2021-03" db="UniProtKB">
        <authorList>
            <consortium name="EnsemblPlants"/>
        </authorList>
    </citation>
    <scope>IDENTIFICATION</scope>
</reference>
<dbReference type="Gramene" id="evm.model.02.660">
    <property type="protein sequence ID" value="cds.evm.model.02.660"/>
    <property type="gene ID" value="evm.TU.02.660"/>
</dbReference>
<proteinExistence type="predicted"/>
<evidence type="ECO:0000313" key="4">
    <source>
        <dbReference type="Proteomes" id="UP000596661"/>
    </source>
</evidence>
<evidence type="ECO:0000256" key="1">
    <source>
        <dbReference type="SAM" id="Coils"/>
    </source>
</evidence>
<name>A0A803P200_CANSA</name>
<protein>
    <submittedName>
        <fullName evidence="3">Uncharacterized protein</fullName>
    </submittedName>
</protein>
<dbReference type="EMBL" id="UZAU01000128">
    <property type="status" value="NOT_ANNOTATED_CDS"/>
    <property type="molecule type" value="Genomic_DNA"/>
</dbReference>
<feature type="compositionally biased region" description="Acidic residues" evidence="2">
    <location>
        <begin position="44"/>
        <end position="57"/>
    </location>
</feature>
<organism evidence="3 4">
    <name type="scientific">Cannabis sativa</name>
    <name type="common">Hemp</name>
    <name type="synonym">Marijuana</name>
    <dbReference type="NCBI Taxonomy" id="3483"/>
    <lineage>
        <taxon>Eukaryota</taxon>
        <taxon>Viridiplantae</taxon>
        <taxon>Streptophyta</taxon>
        <taxon>Embryophyta</taxon>
        <taxon>Tracheophyta</taxon>
        <taxon>Spermatophyta</taxon>
        <taxon>Magnoliopsida</taxon>
        <taxon>eudicotyledons</taxon>
        <taxon>Gunneridae</taxon>
        <taxon>Pentapetalae</taxon>
        <taxon>rosids</taxon>
        <taxon>fabids</taxon>
        <taxon>Rosales</taxon>
        <taxon>Cannabaceae</taxon>
        <taxon>Cannabis</taxon>
    </lineage>
</organism>
<evidence type="ECO:0000256" key="2">
    <source>
        <dbReference type="SAM" id="MobiDB-lite"/>
    </source>
</evidence>
<keyword evidence="4" id="KW-1185">Reference proteome</keyword>
<dbReference type="EnsemblPlants" id="evm.model.02.660">
    <property type="protein sequence ID" value="cds.evm.model.02.660"/>
    <property type="gene ID" value="evm.TU.02.660"/>
</dbReference>
<dbReference type="AlphaFoldDB" id="A0A803P200"/>
<dbReference type="Proteomes" id="UP000596661">
    <property type="component" value="Chromosome 2"/>
</dbReference>
<evidence type="ECO:0000313" key="3">
    <source>
        <dbReference type="EnsemblPlants" id="cds.evm.model.02.660"/>
    </source>
</evidence>
<sequence>MKSDAGEKNGEAFRRYAYQHQKPKDGGCPAKKAQHQEKFVGENPIDEEKIDDQEEDLEGKNNDEDDGRDNNEIKDGYYKDGYYYEQDPEVYQMAGELTITQQKLVAQEDISSQMEKTLAQLQARFEAHEEIS</sequence>
<feature type="compositionally biased region" description="Basic and acidic residues" evidence="2">
    <location>
        <begin position="58"/>
        <end position="76"/>
    </location>
</feature>
<feature type="region of interest" description="Disordered" evidence="2">
    <location>
        <begin position="1"/>
        <end position="76"/>
    </location>
</feature>
<reference evidence="3" key="1">
    <citation type="submission" date="2018-11" db="EMBL/GenBank/DDBJ databases">
        <authorList>
            <person name="Grassa J C."/>
        </authorList>
    </citation>
    <scope>NUCLEOTIDE SEQUENCE [LARGE SCALE GENOMIC DNA]</scope>
</reference>
<feature type="coiled-coil region" evidence="1">
    <location>
        <begin position="104"/>
        <end position="131"/>
    </location>
</feature>
<keyword evidence="1" id="KW-0175">Coiled coil</keyword>
<feature type="compositionally biased region" description="Basic and acidic residues" evidence="2">
    <location>
        <begin position="1"/>
        <end position="14"/>
    </location>
</feature>